<dbReference type="Proteomes" id="UP001157418">
    <property type="component" value="Unassembled WGS sequence"/>
</dbReference>
<dbReference type="EMBL" id="CAKMRJ010003334">
    <property type="protein sequence ID" value="CAH1432128.1"/>
    <property type="molecule type" value="Genomic_DNA"/>
</dbReference>
<dbReference type="AlphaFoldDB" id="A0AAU9MVR2"/>
<protein>
    <submittedName>
        <fullName evidence="1">Uncharacterized protein</fullName>
    </submittedName>
</protein>
<name>A0AAU9MVR2_9ASTR</name>
<gene>
    <name evidence="1" type="ORF">LVIROSA_LOCUS18803</name>
</gene>
<evidence type="ECO:0000313" key="1">
    <source>
        <dbReference type="EMBL" id="CAH1432128.1"/>
    </source>
</evidence>
<organism evidence="1 2">
    <name type="scientific">Lactuca virosa</name>
    <dbReference type="NCBI Taxonomy" id="75947"/>
    <lineage>
        <taxon>Eukaryota</taxon>
        <taxon>Viridiplantae</taxon>
        <taxon>Streptophyta</taxon>
        <taxon>Embryophyta</taxon>
        <taxon>Tracheophyta</taxon>
        <taxon>Spermatophyta</taxon>
        <taxon>Magnoliopsida</taxon>
        <taxon>eudicotyledons</taxon>
        <taxon>Gunneridae</taxon>
        <taxon>Pentapetalae</taxon>
        <taxon>asterids</taxon>
        <taxon>campanulids</taxon>
        <taxon>Asterales</taxon>
        <taxon>Asteraceae</taxon>
        <taxon>Cichorioideae</taxon>
        <taxon>Cichorieae</taxon>
        <taxon>Lactucinae</taxon>
        <taxon>Lactuca</taxon>
    </lineage>
</organism>
<accession>A0AAU9MVR2</accession>
<comment type="caution">
    <text evidence="1">The sequence shown here is derived from an EMBL/GenBank/DDBJ whole genome shotgun (WGS) entry which is preliminary data.</text>
</comment>
<proteinExistence type="predicted"/>
<keyword evidence="2" id="KW-1185">Reference proteome</keyword>
<evidence type="ECO:0000313" key="2">
    <source>
        <dbReference type="Proteomes" id="UP001157418"/>
    </source>
</evidence>
<reference evidence="1 2" key="1">
    <citation type="submission" date="2022-01" db="EMBL/GenBank/DDBJ databases">
        <authorList>
            <person name="Xiong W."/>
            <person name="Schranz E."/>
        </authorList>
    </citation>
    <scope>NUCLEOTIDE SEQUENCE [LARGE SCALE GENOMIC DNA]</scope>
</reference>
<sequence length="211" mass="23295">MLVSSDCPPFRLPGFGPDTFGISQLLGAPCPTFVVPTHTDSTSHVDVGSLSAHSLSRKRKRPLTPHQFEHFLREVSGGSRCVSPPPFDHTSPIIADGCASCIQFQEELNEACRSIALAESIISTVLGQESKFLDGLLTLQDRYLFLEVNLQATEGMKLAGEEMLFKVVEVHADLYSQYRVAADKVVVLENQRSLLESDYEVCLRENDVLRA</sequence>